<evidence type="ECO:0000313" key="8">
    <source>
        <dbReference type="Proteomes" id="UP001149090"/>
    </source>
</evidence>
<comment type="caution">
    <text evidence="7">The sequence shown here is derived from an EMBL/GenBank/DDBJ whole genome shotgun (WGS) entry which is preliminary data.</text>
</comment>
<accession>A0A9Q0R641</accession>
<dbReference type="FunFam" id="4.10.1000.10:FF:000001">
    <property type="entry name" value="zinc finger CCCH domain-containing protein 15-like"/>
    <property type="match status" value="1"/>
</dbReference>
<keyword evidence="4 5" id="KW-0862">Zinc</keyword>
<evidence type="ECO:0000256" key="2">
    <source>
        <dbReference type="ARBA" id="ARBA00022737"/>
    </source>
</evidence>
<gene>
    <name evidence="7" type="ORF">M0811_03046</name>
</gene>
<organism evidence="7 8">
    <name type="scientific">Anaeramoeba ignava</name>
    <name type="common">Anaerobic marine amoeba</name>
    <dbReference type="NCBI Taxonomy" id="1746090"/>
    <lineage>
        <taxon>Eukaryota</taxon>
        <taxon>Metamonada</taxon>
        <taxon>Anaeramoebidae</taxon>
        <taxon>Anaeramoeba</taxon>
    </lineage>
</organism>
<dbReference type="Proteomes" id="UP001149090">
    <property type="component" value="Unassembled WGS sequence"/>
</dbReference>
<dbReference type="GO" id="GO:0003729">
    <property type="term" value="F:mRNA binding"/>
    <property type="evidence" value="ECO:0007669"/>
    <property type="project" value="InterPro"/>
</dbReference>
<dbReference type="GO" id="GO:0008270">
    <property type="term" value="F:zinc ion binding"/>
    <property type="evidence" value="ECO:0007669"/>
    <property type="project" value="UniProtKB-KW"/>
</dbReference>
<proteinExistence type="predicted"/>
<dbReference type="PANTHER" id="PTHR12547">
    <property type="entry name" value="CCCH ZINC FINGER/TIS11-RELATED"/>
    <property type="match status" value="1"/>
</dbReference>
<reference evidence="7" key="1">
    <citation type="submission" date="2022-10" db="EMBL/GenBank/DDBJ databases">
        <title>Novel sulphate-reducing endosymbionts in the free-living metamonad Anaeramoeba.</title>
        <authorList>
            <person name="Jerlstrom-Hultqvist J."/>
            <person name="Cepicka I."/>
            <person name="Gallot-Lavallee L."/>
            <person name="Salas-Leiva D."/>
            <person name="Curtis B.A."/>
            <person name="Zahonova K."/>
            <person name="Pipaliya S."/>
            <person name="Dacks J."/>
            <person name="Roger A.J."/>
        </authorList>
    </citation>
    <scope>NUCLEOTIDE SEQUENCE</scope>
    <source>
        <strain evidence="7">BMAN</strain>
    </source>
</reference>
<evidence type="ECO:0000256" key="1">
    <source>
        <dbReference type="ARBA" id="ARBA00022723"/>
    </source>
</evidence>
<dbReference type="InterPro" id="IPR045877">
    <property type="entry name" value="ZFP36-like"/>
</dbReference>
<dbReference type="FunFam" id="4.10.1000.10:FF:000002">
    <property type="entry name" value="Zinc finger protein 36, C3H1 type-like 1"/>
    <property type="match status" value="1"/>
</dbReference>
<keyword evidence="3 5" id="KW-0863">Zinc-finger</keyword>
<dbReference type="InterPro" id="IPR000571">
    <property type="entry name" value="Znf_CCCH"/>
</dbReference>
<dbReference type="AlphaFoldDB" id="A0A9Q0R641"/>
<feature type="domain" description="C3H1-type" evidence="6">
    <location>
        <begin position="130"/>
        <end position="158"/>
    </location>
</feature>
<name>A0A9Q0R641_ANAIG</name>
<feature type="domain" description="C3H1-type" evidence="6">
    <location>
        <begin position="168"/>
        <end position="196"/>
    </location>
</feature>
<protein>
    <submittedName>
        <fullName evidence="7">mRNA decay activator protein zfp36</fullName>
    </submittedName>
</protein>
<dbReference type="EMBL" id="JAPDFW010000125">
    <property type="protein sequence ID" value="KAJ5067856.1"/>
    <property type="molecule type" value="Genomic_DNA"/>
</dbReference>
<feature type="zinc finger region" description="C3H1-type" evidence="5">
    <location>
        <begin position="130"/>
        <end position="158"/>
    </location>
</feature>
<keyword evidence="8" id="KW-1185">Reference proteome</keyword>
<keyword evidence="2" id="KW-0677">Repeat</keyword>
<dbReference type="Pfam" id="PF00642">
    <property type="entry name" value="zf-CCCH"/>
    <property type="match status" value="2"/>
</dbReference>
<dbReference type="SUPFAM" id="SSF90229">
    <property type="entry name" value="CCCH zinc finger"/>
    <property type="match status" value="2"/>
</dbReference>
<evidence type="ECO:0000259" key="6">
    <source>
        <dbReference type="PROSITE" id="PS50103"/>
    </source>
</evidence>
<dbReference type="Gene3D" id="4.10.1000.10">
    <property type="entry name" value="Zinc finger, CCCH-type"/>
    <property type="match status" value="2"/>
</dbReference>
<feature type="zinc finger region" description="C3H1-type" evidence="5">
    <location>
        <begin position="168"/>
        <end position="196"/>
    </location>
</feature>
<dbReference type="OrthoDB" id="410307at2759"/>
<evidence type="ECO:0000313" key="7">
    <source>
        <dbReference type="EMBL" id="KAJ5067856.1"/>
    </source>
</evidence>
<dbReference type="PROSITE" id="PS50103">
    <property type="entry name" value="ZF_C3H1"/>
    <property type="match status" value="2"/>
</dbReference>
<evidence type="ECO:0000256" key="5">
    <source>
        <dbReference type="PROSITE-ProRule" id="PRU00723"/>
    </source>
</evidence>
<evidence type="ECO:0000256" key="4">
    <source>
        <dbReference type="ARBA" id="ARBA00022833"/>
    </source>
</evidence>
<dbReference type="SMART" id="SM00356">
    <property type="entry name" value="ZnF_C3H1"/>
    <property type="match status" value="2"/>
</dbReference>
<keyword evidence="1 5" id="KW-0479">Metal-binding</keyword>
<sequence length="229" mass="26023">MTTSTHLNFGNNPEISSYLQQMIFPTTPLNNNLSDLKNNTRRNMPPTKQVSHSHSNSNSAIVNALSQMKDTGRSHKVTNPQVSLALTEPVAIPVNMAVTLPVQQVSSRFGTVNFPVVPNNVSPQNPQKERYKTEMCRSWEETGTCRYGSKCQFAHGYHELRPILRHPRYKTQVCKSFHENGFCPYGKRCRFIHSFIGSLPFSSQQPQFQEIKDDSIKRLPVFEKLAQSN</sequence>
<dbReference type="InterPro" id="IPR036855">
    <property type="entry name" value="Znf_CCCH_sf"/>
</dbReference>
<evidence type="ECO:0000256" key="3">
    <source>
        <dbReference type="ARBA" id="ARBA00022771"/>
    </source>
</evidence>
<dbReference type="PANTHER" id="PTHR12547:SF18">
    <property type="entry name" value="PROTEIN TIS11"/>
    <property type="match status" value="1"/>
</dbReference>